<proteinExistence type="predicted"/>
<organism evidence="1 2">
    <name type="scientific">Panagrolaimus sp. JU765</name>
    <dbReference type="NCBI Taxonomy" id="591449"/>
    <lineage>
        <taxon>Eukaryota</taxon>
        <taxon>Metazoa</taxon>
        <taxon>Ecdysozoa</taxon>
        <taxon>Nematoda</taxon>
        <taxon>Chromadorea</taxon>
        <taxon>Rhabditida</taxon>
        <taxon>Tylenchina</taxon>
        <taxon>Panagrolaimomorpha</taxon>
        <taxon>Panagrolaimoidea</taxon>
        <taxon>Panagrolaimidae</taxon>
        <taxon>Panagrolaimus</taxon>
    </lineage>
</organism>
<protein>
    <submittedName>
        <fullName evidence="2">ZP domain-containing protein</fullName>
    </submittedName>
</protein>
<accession>A0AC34QB65</accession>
<evidence type="ECO:0000313" key="1">
    <source>
        <dbReference type="Proteomes" id="UP000887576"/>
    </source>
</evidence>
<evidence type="ECO:0000313" key="2">
    <source>
        <dbReference type="WBParaSite" id="JU765_v2.g14890.t1"/>
    </source>
</evidence>
<dbReference type="Proteomes" id="UP000887576">
    <property type="component" value="Unplaced"/>
</dbReference>
<dbReference type="WBParaSite" id="JU765_v2.g14890.t1">
    <property type="protein sequence ID" value="JU765_v2.g14890.t1"/>
    <property type="gene ID" value="JU765_v2.g14890"/>
</dbReference>
<sequence length="676" mass="75952">MTRTTVSVEFKMVVKWFLLLLMMKHVICFVDNGILGDPYVQCGADRINVRFDTRNVFKGIVFVEDHLADPECRSAPVEGSGNSVRNASLSLGFKDCGIERRPSDNPKGIFLTTTLIVAFNAEFLTKIDRVYVVQCYYMEMQNMLERQIQVNMPPPVLHTQQVPMPVCRYEVLDSTPEGPPVFYATIGQMVYHKWTCEAQTENQFCMTVHSCTVDDGNGDKVELIDADGCAKDKYLLQNLDYISDLMVGKEAHVYKYADKPSMFFDCQITLTIKEPDQQYCDVPNCPDPPRRRRQHSSLTANQTKTESPVQDNFIITSENVKHPSWMEGHLSLDSKHICLSNNGLGAMAIVNVLFVLSSGVLYWNAFRLVKKISNEKMSSIASTSQADWSQIIKGCCAGGTAAAISKTTLAPVDRVKLMLQLQNGHSYLLQKQGLINCLRKIYVEQGILSLWRGNSASIVRCFPSYALNFAFRDYYRLLFLAGIDKKEQRARFVLGNIAAGGLGGATTSCICYPLDLLRTKLAVDAKKDGSKKFVGMLDCAQKIYSKEGIVGLYRGFLVSLQFVVVSRAIFFGLFDTLRLTIVDDTRKLHFVAVWCLAQTCLVTSSILTYPFDTVRRRLMMESGKKEKKFSGSLDCWQKILKAEGVNGFFRGCLTNSLRTASGAFVLATYYEVIKYM</sequence>
<reference evidence="2" key="1">
    <citation type="submission" date="2022-11" db="UniProtKB">
        <authorList>
            <consortium name="WormBaseParasite"/>
        </authorList>
    </citation>
    <scope>IDENTIFICATION</scope>
</reference>
<name>A0AC34QB65_9BILA</name>